<dbReference type="PANTHER" id="PTHR15960:SF5">
    <property type="entry name" value="LD44032P"/>
    <property type="match status" value="1"/>
</dbReference>
<dbReference type="CDD" id="cd14316">
    <property type="entry name" value="UBA2_UBAP1_like"/>
    <property type="match status" value="1"/>
</dbReference>
<organism evidence="2 3">
    <name type="scientific">Anopheles maculatus</name>
    <dbReference type="NCBI Taxonomy" id="74869"/>
    <lineage>
        <taxon>Eukaryota</taxon>
        <taxon>Metazoa</taxon>
        <taxon>Ecdysozoa</taxon>
        <taxon>Arthropoda</taxon>
        <taxon>Hexapoda</taxon>
        <taxon>Insecta</taxon>
        <taxon>Pterygota</taxon>
        <taxon>Neoptera</taxon>
        <taxon>Endopterygota</taxon>
        <taxon>Diptera</taxon>
        <taxon>Nematocera</taxon>
        <taxon>Culicoidea</taxon>
        <taxon>Culicidae</taxon>
        <taxon>Anophelinae</taxon>
        <taxon>Anopheles</taxon>
        <taxon>Anopheles maculatus group</taxon>
    </lineage>
</organism>
<name>A0A182S6X1_9DIPT</name>
<evidence type="ECO:0000313" key="3">
    <source>
        <dbReference type="Proteomes" id="UP000075901"/>
    </source>
</evidence>
<dbReference type="EnsemblMetazoa" id="AMAM000876-RA">
    <property type="protein sequence ID" value="AMAM000876-PA"/>
    <property type="gene ID" value="AMAM000876"/>
</dbReference>
<dbReference type="Gene3D" id="1.20.120.1920">
    <property type="entry name" value="UBAP1 SOUBA domain"/>
    <property type="match status" value="1"/>
</dbReference>
<dbReference type="SUPFAM" id="SSF46934">
    <property type="entry name" value="UBA-like"/>
    <property type="match status" value="2"/>
</dbReference>
<dbReference type="GO" id="GO:0043130">
    <property type="term" value="F:ubiquitin binding"/>
    <property type="evidence" value="ECO:0007669"/>
    <property type="project" value="InterPro"/>
</dbReference>
<dbReference type="FunFam" id="1.20.120.1920:FF:000004">
    <property type="entry name" value="GG24751"/>
    <property type="match status" value="1"/>
</dbReference>
<accession>A0A182S6X1</accession>
<reference evidence="3" key="1">
    <citation type="submission" date="2013-09" db="EMBL/GenBank/DDBJ databases">
        <title>The Genome Sequence of Anopheles maculatus species B.</title>
        <authorList>
            <consortium name="The Broad Institute Genomics Platform"/>
            <person name="Neafsey D.E."/>
            <person name="Besansky N."/>
            <person name="Howell P."/>
            <person name="Walton C."/>
            <person name="Young S.K."/>
            <person name="Zeng Q."/>
            <person name="Gargeya S."/>
            <person name="Fitzgerald M."/>
            <person name="Haas B."/>
            <person name="Abouelleil A."/>
            <person name="Allen A.W."/>
            <person name="Alvarado L."/>
            <person name="Arachchi H.M."/>
            <person name="Berlin A.M."/>
            <person name="Chapman S.B."/>
            <person name="Gainer-Dewar J."/>
            <person name="Goldberg J."/>
            <person name="Griggs A."/>
            <person name="Gujja S."/>
            <person name="Hansen M."/>
            <person name="Howarth C."/>
            <person name="Imamovic A."/>
            <person name="Ireland A."/>
            <person name="Larimer J."/>
            <person name="McCowan C."/>
            <person name="Murphy C."/>
            <person name="Pearson M."/>
            <person name="Poon T.W."/>
            <person name="Priest M."/>
            <person name="Roberts A."/>
            <person name="Saif S."/>
            <person name="Shea T."/>
            <person name="Sisk P."/>
            <person name="Sykes S."/>
            <person name="Wortman J."/>
            <person name="Nusbaum C."/>
            <person name="Birren B."/>
        </authorList>
    </citation>
    <scope>NUCLEOTIDE SEQUENCE [LARGE SCALE GENOMIC DNA]</scope>
    <source>
        <strain evidence="3">maculatus3</strain>
    </source>
</reference>
<dbReference type="VEuPathDB" id="VectorBase:AMAM000876"/>
<dbReference type="GO" id="GO:0043162">
    <property type="term" value="P:ubiquitin-dependent protein catabolic process via the multivesicular body sorting pathway"/>
    <property type="evidence" value="ECO:0007669"/>
    <property type="project" value="InterPro"/>
</dbReference>
<feature type="domain" description="UBA" evidence="1">
    <location>
        <begin position="63"/>
        <end position="108"/>
    </location>
</feature>
<evidence type="ECO:0000313" key="2">
    <source>
        <dbReference type="EnsemblMetazoa" id="AMAM000876-PA"/>
    </source>
</evidence>
<dbReference type="InterPro" id="IPR038870">
    <property type="entry name" value="UBAP1"/>
</dbReference>
<dbReference type="AlphaFoldDB" id="A0A182S6X1"/>
<dbReference type="InterPro" id="IPR015940">
    <property type="entry name" value="UBA"/>
</dbReference>
<dbReference type="Proteomes" id="UP000075901">
    <property type="component" value="Unassembled WGS sequence"/>
</dbReference>
<dbReference type="PANTHER" id="PTHR15960">
    <property type="entry name" value="LD44032P"/>
    <property type="match status" value="1"/>
</dbReference>
<protein>
    <recommendedName>
        <fullName evidence="1">UBA domain-containing protein</fullName>
    </recommendedName>
</protein>
<proteinExistence type="predicted"/>
<dbReference type="GO" id="GO:0000813">
    <property type="term" value="C:ESCRT I complex"/>
    <property type="evidence" value="ECO:0007669"/>
    <property type="project" value="InterPro"/>
</dbReference>
<dbReference type="InterPro" id="IPR009060">
    <property type="entry name" value="UBA-like_sf"/>
</dbReference>
<keyword evidence="3" id="KW-1185">Reference proteome</keyword>
<reference evidence="2" key="2">
    <citation type="submission" date="2020-05" db="UniProtKB">
        <authorList>
            <consortium name="EnsemblMetazoa"/>
        </authorList>
    </citation>
    <scope>IDENTIFICATION</scope>
    <source>
        <strain evidence="2">maculatus3</strain>
    </source>
</reference>
<sequence length="108" mass="12112">MTNTIEIASVFVAVSSNIAVKSTTVDYTVYNQLTQTDQNIVKRISGMGFPLERVVWVLKRIGSDDKKIVEHLIPLSELLDLGFEGEKISDALLKFDNNKHKALDYLIS</sequence>
<dbReference type="PROSITE" id="PS50030">
    <property type="entry name" value="UBA"/>
    <property type="match status" value="1"/>
</dbReference>
<dbReference type="InterPro" id="IPR042575">
    <property type="entry name" value="UBAP1_C"/>
</dbReference>
<evidence type="ECO:0000259" key="1">
    <source>
        <dbReference type="PROSITE" id="PS50030"/>
    </source>
</evidence>